<organism evidence="2 3">
    <name type="scientific">Lithospermum erythrorhizon</name>
    <name type="common">Purple gromwell</name>
    <name type="synonym">Lithospermum officinale var. erythrorhizon</name>
    <dbReference type="NCBI Taxonomy" id="34254"/>
    <lineage>
        <taxon>Eukaryota</taxon>
        <taxon>Viridiplantae</taxon>
        <taxon>Streptophyta</taxon>
        <taxon>Embryophyta</taxon>
        <taxon>Tracheophyta</taxon>
        <taxon>Spermatophyta</taxon>
        <taxon>Magnoliopsida</taxon>
        <taxon>eudicotyledons</taxon>
        <taxon>Gunneridae</taxon>
        <taxon>Pentapetalae</taxon>
        <taxon>asterids</taxon>
        <taxon>lamiids</taxon>
        <taxon>Boraginales</taxon>
        <taxon>Boraginaceae</taxon>
        <taxon>Boraginoideae</taxon>
        <taxon>Lithospermeae</taxon>
        <taxon>Lithospermum</taxon>
    </lineage>
</organism>
<dbReference type="EMBL" id="BAABME010012681">
    <property type="protein sequence ID" value="GAA0185410.1"/>
    <property type="molecule type" value="Genomic_DNA"/>
</dbReference>
<evidence type="ECO:0000313" key="3">
    <source>
        <dbReference type="Proteomes" id="UP001454036"/>
    </source>
</evidence>
<name>A0AAV3RX34_LITER</name>
<accession>A0AAV3RX34</accession>
<feature type="domain" description="KIB1-4 beta-propeller" evidence="1">
    <location>
        <begin position="16"/>
        <end position="302"/>
    </location>
</feature>
<dbReference type="PANTHER" id="PTHR47123">
    <property type="entry name" value="F-BOX PROTEIN SKIP23"/>
    <property type="match status" value="1"/>
</dbReference>
<comment type="caution">
    <text evidence="2">The sequence shown here is derived from an EMBL/GenBank/DDBJ whole genome shotgun (WGS) entry which is preliminary data.</text>
</comment>
<dbReference type="InterPro" id="IPR051304">
    <property type="entry name" value="SCF_F-box_domain"/>
</dbReference>
<sequence>MSQINKLSQLAPLAYYRLTQRIVYLVQPHEVVETKKPLSNCSATSWLVKLQESEDGGNKFHVLSPVSDKEIKNICKEFSLLHFRFVEVCKAYYLKYVPSQKHPQVGYKHTDRPKKVLFLPGINDNDNTVIALNGNKRLYYVKKGDEEWTKFSFQIEDIVVYKGRLHSVDSTGYTSIYDLDYGNQTLISDWWEHGRGSKTVMLENCGKLLSVDIELDVDSCEYDLDPDYGPLKMRGGSEFHTAVKMMIYSLNEEKHKWEIVNTLGDMILFLGNDCSYSISSTYFPGCKGNVVYHADEGIELKFEKEKPKVCCNNGYDEFINEGDDEPIDDGYDGYGHNYWTCDCYSSSDDDLPLSSRKAHGRVRGASDDALKELQGQNIGVFDVETCKLGSLLMFREGASAFWPPPTWFKNNQN</sequence>
<keyword evidence="3" id="KW-1185">Reference proteome</keyword>
<dbReference type="InterPro" id="IPR005174">
    <property type="entry name" value="KIB1-4_b-propeller"/>
</dbReference>
<evidence type="ECO:0000259" key="1">
    <source>
        <dbReference type="Pfam" id="PF03478"/>
    </source>
</evidence>
<dbReference type="AlphaFoldDB" id="A0AAV3RX34"/>
<proteinExistence type="predicted"/>
<reference evidence="2 3" key="1">
    <citation type="submission" date="2024-01" db="EMBL/GenBank/DDBJ databases">
        <title>The complete chloroplast genome sequence of Lithospermum erythrorhizon: insights into the phylogenetic relationship among Boraginaceae species and the maternal lineages of purple gromwells.</title>
        <authorList>
            <person name="Okada T."/>
            <person name="Watanabe K."/>
        </authorList>
    </citation>
    <scope>NUCLEOTIDE SEQUENCE [LARGE SCALE GENOMIC DNA]</scope>
</reference>
<protein>
    <recommendedName>
        <fullName evidence="1">KIB1-4 beta-propeller domain-containing protein</fullName>
    </recommendedName>
</protein>
<dbReference type="Proteomes" id="UP001454036">
    <property type="component" value="Unassembled WGS sequence"/>
</dbReference>
<dbReference type="Pfam" id="PF03478">
    <property type="entry name" value="Beta-prop_KIB1-4"/>
    <property type="match status" value="1"/>
</dbReference>
<evidence type="ECO:0000313" key="2">
    <source>
        <dbReference type="EMBL" id="GAA0185410.1"/>
    </source>
</evidence>
<gene>
    <name evidence="2" type="ORF">LIER_32698</name>
</gene>
<dbReference type="PANTHER" id="PTHR47123:SF6">
    <property type="entry name" value="F-BOX PROTEIN SKIP23-LIKE ISOFORM X1"/>
    <property type="match status" value="1"/>
</dbReference>